<dbReference type="InterPro" id="IPR003280">
    <property type="entry name" value="2pore_dom_K_chnl"/>
</dbReference>
<dbReference type="InterPro" id="IPR003092">
    <property type="entry name" value="2pore_dom_K_chnl_TASK"/>
</dbReference>
<dbReference type="PANTHER" id="PTHR11003">
    <property type="entry name" value="POTASSIUM CHANNEL, SUBFAMILY K"/>
    <property type="match status" value="1"/>
</dbReference>
<keyword evidence="15" id="KW-1185">Reference proteome</keyword>
<dbReference type="Gene3D" id="1.10.287.70">
    <property type="match status" value="1"/>
</dbReference>
<organism evidence="14 15">
    <name type="scientific">Cordylochernes scorpioides</name>
    <dbReference type="NCBI Taxonomy" id="51811"/>
    <lineage>
        <taxon>Eukaryota</taxon>
        <taxon>Metazoa</taxon>
        <taxon>Ecdysozoa</taxon>
        <taxon>Arthropoda</taxon>
        <taxon>Chelicerata</taxon>
        <taxon>Arachnida</taxon>
        <taxon>Pseudoscorpiones</taxon>
        <taxon>Cheliferoidea</taxon>
        <taxon>Chernetidae</taxon>
        <taxon>Cordylochernes</taxon>
    </lineage>
</organism>
<keyword evidence="4" id="KW-0633">Potassium transport</keyword>
<evidence type="ECO:0000259" key="13">
    <source>
        <dbReference type="Pfam" id="PF07885"/>
    </source>
</evidence>
<evidence type="ECO:0000256" key="2">
    <source>
        <dbReference type="ARBA" id="ARBA00006666"/>
    </source>
</evidence>
<keyword evidence="6" id="KW-0631">Potassium channel</keyword>
<evidence type="ECO:0000256" key="5">
    <source>
        <dbReference type="ARBA" id="ARBA00022692"/>
    </source>
</evidence>
<evidence type="ECO:0000256" key="1">
    <source>
        <dbReference type="ARBA" id="ARBA00004141"/>
    </source>
</evidence>
<evidence type="ECO:0000256" key="4">
    <source>
        <dbReference type="ARBA" id="ARBA00022538"/>
    </source>
</evidence>
<evidence type="ECO:0000256" key="8">
    <source>
        <dbReference type="ARBA" id="ARBA00022989"/>
    </source>
</evidence>
<feature type="domain" description="Potassium channel" evidence="13">
    <location>
        <begin position="76"/>
        <end position="152"/>
    </location>
</feature>
<name>A0ABY6K966_9ARAC</name>
<proteinExistence type="inferred from homology"/>
<keyword evidence="11" id="KW-0407">Ion channel</keyword>
<evidence type="ECO:0000313" key="14">
    <source>
        <dbReference type="EMBL" id="UYV64232.1"/>
    </source>
</evidence>
<dbReference type="InterPro" id="IPR013099">
    <property type="entry name" value="K_chnl_dom"/>
</dbReference>
<feature type="transmembrane region" description="Helical" evidence="12">
    <location>
        <begin position="68"/>
        <end position="86"/>
    </location>
</feature>
<keyword evidence="7" id="KW-0630">Potassium</keyword>
<accession>A0ABY6K966</accession>
<reference evidence="14 15" key="1">
    <citation type="submission" date="2022-01" db="EMBL/GenBank/DDBJ databases">
        <title>A chromosomal length assembly of Cordylochernes scorpioides.</title>
        <authorList>
            <person name="Zeh D."/>
            <person name="Zeh J."/>
        </authorList>
    </citation>
    <scope>NUCLEOTIDE SEQUENCE [LARGE SCALE GENOMIC DNA]</scope>
    <source>
        <strain evidence="14">IN4F17</strain>
        <tissue evidence="14">Whole Body</tissue>
    </source>
</reference>
<evidence type="ECO:0000256" key="10">
    <source>
        <dbReference type="ARBA" id="ARBA00023136"/>
    </source>
</evidence>
<feature type="transmembrane region" description="Helical" evidence="12">
    <location>
        <begin position="20"/>
        <end position="48"/>
    </location>
</feature>
<sequence>MVRGYGHSTPATWGGKTFCMFYALAGIPLGLVMFQSIGERLNTFVAYLLKHGKRCLRMRNAEVSETNLICLVSILSTIVMTTGAAAFSAYERWDYFDAFYYCFITLTTIGFGDYVALQKGRALQDSPEYVAFSLVFILFGLSVVSAAMNLLVLRFMTMNTEDERRDEAEAQSAAQEAVRLEGDVITANGSVVSGRESPDSDAVTSVCSCTCYSRTPRGRFSLRRAPSKMVFPLHQMPPNTSTLFLDTKRASI</sequence>
<keyword evidence="10 12" id="KW-0472">Membrane</keyword>
<comment type="similarity">
    <text evidence="2">Belongs to the two pore domain potassium channel (TC 1.A.1.8) family.</text>
</comment>
<evidence type="ECO:0000256" key="3">
    <source>
        <dbReference type="ARBA" id="ARBA00022448"/>
    </source>
</evidence>
<feature type="transmembrane region" description="Helical" evidence="12">
    <location>
        <begin position="98"/>
        <end position="117"/>
    </location>
</feature>
<feature type="transmembrane region" description="Helical" evidence="12">
    <location>
        <begin position="129"/>
        <end position="156"/>
    </location>
</feature>
<keyword evidence="9" id="KW-0406">Ion transport</keyword>
<dbReference type="PANTHER" id="PTHR11003:SF291">
    <property type="entry name" value="IP11374P"/>
    <property type="match status" value="1"/>
</dbReference>
<evidence type="ECO:0000256" key="7">
    <source>
        <dbReference type="ARBA" id="ARBA00022958"/>
    </source>
</evidence>
<comment type="subcellular location">
    <subcellularLocation>
        <location evidence="1">Membrane</location>
        <topology evidence="1">Multi-pass membrane protein</topology>
    </subcellularLocation>
</comment>
<dbReference type="Proteomes" id="UP001235939">
    <property type="component" value="Chromosome 03"/>
</dbReference>
<evidence type="ECO:0000313" key="15">
    <source>
        <dbReference type="Proteomes" id="UP001235939"/>
    </source>
</evidence>
<dbReference type="EMBL" id="CP092865">
    <property type="protein sequence ID" value="UYV64232.1"/>
    <property type="molecule type" value="Genomic_DNA"/>
</dbReference>
<keyword evidence="5 12" id="KW-0812">Transmembrane</keyword>
<gene>
    <name evidence="14" type="ORF">LAZ67_3000009</name>
</gene>
<protein>
    <submittedName>
        <fullName evidence="14">KCNK9</fullName>
    </submittedName>
</protein>
<keyword evidence="8 12" id="KW-1133">Transmembrane helix</keyword>
<dbReference type="Pfam" id="PF07885">
    <property type="entry name" value="Ion_trans_2"/>
    <property type="match status" value="2"/>
</dbReference>
<dbReference type="SUPFAM" id="SSF81324">
    <property type="entry name" value="Voltage-gated potassium channels"/>
    <property type="match status" value="1"/>
</dbReference>
<feature type="domain" description="Potassium channel" evidence="13">
    <location>
        <begin position="4"/>
        <end position="41"/>
    </location>
</feature>
<dbReference type="PRINTS" id="PR01095">
    <property type="entry name" value="TASKCHANNEL"/>
</dbReference>
<keyword evidence="3" id="KW-0813">Transport</keyword>
<evidence type="ECO:0000256" key="12">
    <source>
        <dbReference type="SAM" id="Phobius"/>
    </source>
</evidence>
<evidence type="ECO:0000256" key="11">
    <source>
        <dbReference type="ARBA" id="ARBA00023303"/>
    </source>
</evidence>
<evidence type="ECO:0000256" key="6">
    <source>
        <dbReference type="ARBA" id="ARBA00022826"/>
    </source>
</evidence>
<evidence type="ECO:0000256" key="9">
    <source>
        <dbReference type="ARBA" id="ARBA00023065"/>
    </source>
</evidence>